<name>A0ABR9ZTE2_9FIRM</name>
<sequence length="542" mass="61771">MKIAKRIGVVVIIICVMLVNLGCKGDSESGLNVGTKVATVTINGPQQEVTLDKSQPEPTQSQSELAVSIPITDEPLKFADVKWNFDMAKMTKASEMGFESPLSAIEKSDYEPNIEDVIQYDSSLSDEALYHAMKYRGVEGIEIIYDIDKLTWNDFFGDLDYSQYESVKTVCLKHDSIYEAEIVDEYEKYFRYYDDDEGVYYEVSEFMMGNFTDPDAVLTKKVMGNACFYKGLSELSAPTYNPFVLEKGETVLNCKITTLEGEPVVYRATELDGQLYEEWISIKYGVLLKQLIFDQEGLLKRRIISTSVENKFIEDTVFYRPDDVKFRDITLFVFSMTGGDTKTLAGAVENTVPKEPHAMMLQSDVGGNITIYSGGLKEMTLDRPLYLTRNKSMNGDERTIIRYRSESDFYTICPELKMAEIYEKSSLELRCFDFEKVGLYSVKDEKNVKSYTFYDNHVDSVSGMIRFYEYVIDKAQNKIIAVKIYSKESLTEDVIDGAIITYEVVGIGEMDELLYAMPSDYKIIDHGDNSNNDGENMPFWYP</sequence>
<dbReference type="RefSeq" id="WP_194701952.1">
    <property type="nucleotide sequence ID" value="NZ_JADKNH010000006.1"/>
</dbReference>
<reference evidence="1 2" key="1">
    <citation type="submission" date="2020-11" db="EMBL/GenBank/DDBJ databases">
        <title>Fusibacter basophilias sp. nov.</title>
        <authorList>
            <person name="Qiu D."/>
        </authorList>
    </citation>
    <scope>NUCLEOTIDE SEQUENCE [LARGE SCALE GENOMIC DNA]</scope>
    <source>
        <strain evidence="1 2">Q10-2</strain>
    </source>
</reference>
<accession>A0ABR9ZTE2</accession>
<protein>
    <submittedName>
        <fullName evidence="1">Uncharacterized protein</fullName>
    </submittedName>
</protein>
<keyword evidence="2" id="KW-1185">Reference proteome</keyword>
<dbReference type="EMBL" id="JADKNH010000006">
    <property type="protein sequence ID" value="MBF4693713.1"/>
    <property type="molecule type" value="Genomic_DNA"/>
</dbReference>
<evidence type="ECO:0000313" key="2">
    <source>
        <dbReference type="Proteomes" id="UP000614200"/>
    </source>
</evidence>
<comment type="caution">
    <text evidence="1">The sequence shown here is derived from an EMBL/GenBank/DDBJ whole genome shotgun (WGS) entry which is preliminary data.</text>
</comment>
<proteinExistence type="predicted"/>
<gene>
    <name evidence="1" type="ORF">ISU02_11295</name>
</gene>
<evidence type="ECO:0000313" key="1">
    <source>
        <dbReference type="EMBL" id="MBF4693713.1"/>
    </source>
</evidence>
<organism evidence="1 2">
    <name type="scientific">Fusibacter ferrireducens</name>
    <dbReference type="NCBI Taxonomy" id="2785058"/>
    <lineage>
        <taxon>Bacteria</taxon>
        <taxon>Bacillati</taxon>
        <taxon>Bacillota</taxon>
        <taxon>Clostridia</taxon>
        <taxon>Eubacteriales</taxon>
        <taxon>Eubacteriales Family XII. Incertae Sedis</taxon>
        <taxon>Fusibacter</taxon>
    </lineage>
</organism>
<dbReference type="Proteomes" id="UP000614200">
    <property type="component" value="Unassembled WGS sequence"/>
</dbReference>